<proteinExistence type="predicted"/>
<name>A0ABX7FWQ9_BRECH</name>
<gene>
    <name evidence="3" type="ORF">JNE38_14545</name>
</gene>
<accession>A0ABX7FWQ9</accession>
<keyword evidence="4" id="KW-1185">Reference proteome</keyword>
<feature type="signal peptide" evidence="1">
    <location>
        <begin position="1"/>
        <end position="22"/>
    </location>
</feature>
<protein>
    <submittedName>
        <fullName evidence="3">Copper amine oxidase N-terminal domain-containing protein</fullName>
    </submittedName>
</protein>
<reference evidence="3 4" key="1">
    <citation type="submission" date="2021-01" db="EMBL/GenBank/DDBJ databases">
        <title>Identification of strong promoters based on the transcriptome of Brevibacillus choshinensis.</title>
        <authorList>
            <person name="Yao D."/>
            <person name="Zhang K."/>
            <person name="Wu J."/>
        </authorList>
    </citation>
    <scope>NUCLEOTIDE SEQUENCE [LARGE SCALE GENOMIC DNA]</scope>
    <source>
        <strain evidence="3 4">HPD31-SP3</strain>
    </source>
</reference>
<dbReference type="Pfam" id="PF07833">
    <property type="entry name" value="Cu_amine_oxidN1"/>
    <property type="match status" value="1"/>
</dbReference>
<dbReference type="EMBL" id="CP069127">
    <property type="protein sequence ID" value="QRG70224.1"/>
    <property type="molecule type" value="Genomic_DNA"/>
</dbReference>
<organism evidence="3 4">
    <name type="scientific">Brevibacillus choshinensis</name>
    <dbReference type="NCBI Taxonomy" id="54911"/>
    <lineage>
        <taxon>Bacteria</taxon>
        <taxon>Bacillati</taxon>
        <taxon>Bacillota</taxon>
        <taxon>Bacilli</taxon>
        <taxon>Bacillales</taxon>
        <taxon>Paenibacillaceae</taxon>
        <taxon>Brevibacillus</taxon>
    </lineage>
</organism>
<keyword evidence="1" id="KW-0732">Signal</keyword>
<dbReference type="Gene3D" id="3.30.457.10">
    <property type="entry name" value="Copper amine oxidase-like, N-terminal domain"/>
    <property type="match status" value="1"/>
</dbReference>
<evidence type="ECO:0000313" key="3">
    <source>
        <dbReference type="EMBL" id="QRG70224.1"/>
    </source>
</evidence>
<dbReference type="Proteomes" id="UP000596248">
    <property type="component" value="Chromosome"/>
</dbReference>
<evidence type="ECO:0000259" key="2">
    <source>
        <dbReference type="Pfam" id="PF07833"/>
    </source>
</evidence>
<dbReference type="InterPro" id="IPR036582">
    <property type="entry name" value="Mao_N_sf"/>
</dbReference>
<dbReference type="InterPro" id="IPR012854">
    <property type="entry name" value="Cu_amine_oxidase-like_N"/>
</dbReference>
<sequence>MRKIVSGLLVGAIVSTAAAVSAAPPITLVMNGQAGKPNEAAQIVNGRAFVPVRAVAEELGAVVKWDPAERSVYVSSGEQEKAVSLKRDKEDSSISAIRLFIDGKEVKSGVPPQIINGRAWVSAR</sequence>
<feature type="chain" id="PRO_5046995298" evidence="1">
    <location>
        <begin position="23"/>
        <end position="124"/>
    </location>
</feature>
<feature type="domain" description="Copper amine oxidase-like N-terminal" evidence="2">
    <location>
        <begin position="29"/>
        <end position="124"/>
    </location>
</feature>
<evidence type="ECO:0000313" key="4">
    <source>
        <dbReference type="Proteomes" id="UP000596248"/>
    </source>
</evidence>
<dbReference type="SUPFAM" id="SSF55383">
    <property type="entry name" value="Copper amine oxidase, domain N"/>
    <property type="match status" value="1"/>
</dbReference>
<evidence type="ECO:0000256" key="1">
    <source>
        <dbReference type="SAM" id="SignalP"/>
    </source>
</evidence>
<dbReference type="RefSeq" id="WP_203357198.1">
    <property type="nucleotide sequence ID" value="NZ_CP069127.1"/>
</dbReference>